<evidence type="ECO:0000313" key="3">
    <source>
        <dbReference type="Proteomes" id="UP000239872"/>
    </source>
</evidence>
<reference evidence="2 3" key="1">
    <citation type="submission" date="2018-01" db="EMBL/GenBank/DDBJ databases">
        <title>A novel member of the phylum Bacteroidetes isolated from glacier ice.</title>
        <authorList>
            <person name="Liu Q."/>
            <person name="Xin Y.-H."/>
        </authorList>
    </citation>
    <scope>NUCLEOTIDE SEQUENCE [LARGE SCALE GENOMIC DNA]</scope>
    <source>
        <strain evidence="2 3">RB1R16</strain>
    </source>
</reference>
<sequence>MRKSYIYCSLVVLLLLTALLQSHAQQATTNDTIRLGGIIVEGRAYPYVFLAEFELKDRMRNEEERKRLNLLRSRVYNTYSYALTAAAIFKKVQADMDTMDRRRDRKKYMKEIDRQLDAAFKQPLKNMSIEQGHVLISLINRQTGDNCYHVIRELKGGLSAVMWQSVGVFFNNNLRKDYDPTGDDKELEMIVRELEASTAYRYQLYLQDELMKKVSKK</sequence>
<dbReference type="Pfam" id="PF14127">
    <property type="entry name" value="DUF4294"/>
    <property type="match status" value="1"/>
</dbReference>
<dbReference type="InterPro" id="IPR025636">
    <property type="entry name" value="DUF4294"/>
</dbReference>
<organism evidence="2 3">
    <name type="scientific">Flavipsychrobacter stenotrophus</name>
    <dbReference type="NCBI Taxonomy" id="2077091"/>
    <lineage>
        <taxon>Bacteria</taxon>
        <taxon>Pseudomonadati</taxon>
        <taxon>Bacteroidota</taxon>
        <taxon>Chitinophagia</taxon>
        <taxon>Chitinophagales</taxon>
        <taxon>Chitinophagaceae</taxon>
        <taxon>Flavipsychrobacter</taxon>
    </lineage>
</organism>
<evidence type="ECO:0000313" key="2">
    <source>
        <dbReference type="EMBL" id="PQJ09420.1"/>
    </source>
</evidence>
<evidence type="ECO:0000256" key="1">
    <source>
        <dbReference type="SAM" id="SignalP"/>
    </source>
</evidence>
<comment type="caution">
    <text evidence="2">The sequence shown here is derived from an EMBL/GenBank/DDBJ whole genome shotgun (WGS) entry which is preliminary data.</text>
</comment>
<protein>
    <submittedName>
        <fullName evidence="2">DUF4294 domain-containing protein</fullName>
    </submittedName>
</protein>
<accession>A0A2S7SR82</accession>
<dbReference type="AlphaFoldDB" id="A0A2S7SR82"/>
<proteinExistence type="predicted"/>
<dbReference type="OrthoDB" id="1491885at2"/>
<keyword evidence="3" id="KW-1185">Reference proteome</keyword>
<dbReference type="Proteomes" id="UP000239872">
    <property type="component" value="Unassembled WGS sequence"/>
</dbReference>
<feature type="signal peptide" evidence="1">
    <location>
        <begin position="1"/>
        <end position="24"/>
    </location>
</feature>
<gene>
    <name evidence="2" type="ORF">CJD36_019450</name>
</gene>
<feature type="chain" id="PRO_5015734077" evidence="1">
    <location>
        <begin position="25"/>
        <end position="217"/>
    </location>
</feature>
<keyword evidence="1" id="KW-0732">Signal</keyword>
<name>A0A2S7SR82_9BACT</name>
<dbReference type="EMBL" id="PPSL01000006">
    <property type="protein sequence ID" value="PQJ09420.1"/>
    <property type="molecule type" value="Genomic_DNA"/>
</dbReference>
<dbReference type="RefSeq" id="WP_105040870.1">
    <property type="nucleotide sequence ID" value="NZ_PPSL01000006.1"/>
</dbReference>